<reference evidence="11" key="1">
    <citation type="submission" date="2023-07" db="EMBL/GenBank/DDBJ databases">
        <title>Functional and genomic diversity of the sorghum phyllosphere microbiome.</title>
        <authorList>
            <person name="Shade A."/>
        </authorList>
    </citation>
    <scope>NUCLEOTIDE SEQUENCE [LARGE SCALE GENOMIC DNA]</scope>
    <source>
        <strain evidence="11">SORGH_AS_0422</strain>
    </source>
</reference>
<feature type="domain" description="DHFR" evidence="9">
    <location>
        <begin position="2"/>
        <end position="159"/>
    </location>
</feature>
<dbReference type="InterPro" id="IPR001796">
    <property type="entry name" value="DHFR_dom"/>
</dbReference>
<comment type="catalytic activity">
    <reaction evidence="8">
        <text>(6S)-5,6,7,8-tetrahydrofolate + NADP(+) = 7,8-dihydrofolate + NADPH + H(+)</text>
        <dbReference type="Rhea" id="RHEA:15009"/>
        <dbReference type="ChEBI" id="CHEBI:15378"/>
        <dbReference type="ChEBI" id="CHEBI:57451"/>
        <dbReference type="ChEBI" id="CHEBI:57453"/>
        <dbReference type="ChEBI" id="CHEBI:57783"/>
        <dbReference type="ChEBI" id="CHEBI:58349"/>
        <dbReference type="EC" id="1.5.1.3"/>
    </reaction>
</comment>
<evidence type="ECO:0000256" key="6">
    <source>
        <dbReference type="ARBA" id="ARBA00023002"/>
    </source>
</evidence>
<dbReference type="Proteomes" id="UP001258315">
    <property type="component" value="Unassembled WGS sequence"/>
</dbReference>
<keyword evidence="6 8" id="KW-0560">Oxidoreductase</keyword>
<keyword evidence="5 8" id="KW-0521">NADP</keyword>
<dbReference type="PIRSF" id="PIRSF000194">
    <property type="entry name" value="DHFR"/>
    <property type="match status" value="1"/>
</dbReference>
<evidence type="ECO:0000256" key="7">
    <source>
        <dbReference type="ARBA" id="ARBA00025067"/>
    </source>
</evidence>
<comment type="pathway">
    <text evidence="1 8">Cofactor biosynthesis; tetrahydrofolate biosynthesis; 5,6,7,8-tetrahydrofolate from 7,8-dihydrofolate: step 1/1.</text>
</comment>
<evidence type="ECO:0000256" key="1">
    <source>
        <dbReference type="ARBA" id="ARBA00004903"/>
    </source>
</evidence>
<sequence>MNINIVVAIAANNAIGKNNELLWHLPNDLKHFKQMTTGHSVIMGRKTFDSVGRPLPKRRNIVVTRHQMSIEGCEVVHSLQDALALCQGEAEVDIIGGAEIYKLAMPVVNRIHLTIVHQAFEADTYFPEINMEEWQETSREDYQADDKHTYPYSFITLERR</sequence>
<dbReference type="InterPro" id="IPR012259">
    <property type="entry name" value="DHFR"/>
</dbReference>
<keyword evidence="4 8" id="KW-0554">One-carbon metabolism</keyword>
<evidence type="ECO:0000256" key="3">
    <source>
        <dbReference type="ARBA" id="ARBA00012856"/>
    </source>
</evidence>
<name>A0ABU3GPL1_9SPHI</name>
<evidence type="ECO:0000313" key="10">
    <source>
        <dbReference type="EMBL" id="MDT3401701.1"/>
    </source>
</evidence>
<comment type="caution">
    <text evidence="10">The sequence shown here is derived from an EMBL/GenBank/DDBJ whole genome shotgun (WGS) entry which is preliminary data.</text>
</comment>
<dbReference type="Gene3D" id="3.40.430.10">
    <property type="entry name" value="Dihydrofolate Reductase, subunit A"/>
    <property type="match status" value="1"/>
</dbReference>
<comment type="function">
    <text evidence="7 8">Key enzyme in folate metabolism. Catalyzes an essential reaction for de novo glycine and purine synthesis, and for DNA precursor synthesis.</text>
</comment>
<evidence type="ECO:0000256" key="4">
    <source>
        <dbReference type="ARBA" id="ARBA00022563"/>
    </source>
</evidence>
<evidence type="ECO:0000259" key="9">
    <source>
        <dbReference type="PROSITE" id="PS51330"/>
    </source>
</evidence>
<dbReference type="GO" id="GO:0004146">
    <property type="term" value="F:dihydrofolate reductase activity"/>
    <property type="evidence" value="ECO:0007669"/>
    <property type="project" value="UniProtKB-EC"/>
</dbReference>
<proteinExistence type="inferred from homology"/>
<comment type="similarity">
    <text evidence="2 8">Belongs to the dihydrofolate reductase family.</text>
</comment>
<dbReference type="RefSeq" id="WP_311947614.1">
    <property type="nucleotide sequence ID" value="NZ_JAVLVU010000001.1"/>
</dbReference>
<dbReference type="SUPFAM" id="SSF53597">
    <property type="entry name" value="Dihydrofolate reductase-like"/>
    <property type="match status" value="1"/>
</dbReference>
<dbReference type="EC" id="1.5.1.3" evidence="3 8"/>
<evidence type="ECO:0000256" key="8">
    <source>
        <dbReference type="PIRNR" id="PIRNR000194"/>
    </source>
</evidence>
<evidence type="ECO:0000313" key="11">
    <source>
        <dbReference type="Proteomes" id="UP001258315"/>
    </source>
</evidence>
<dbReference type="PANTHER" id="PTHR48069:SF3">
    <property type="entry name" value="DIHYDROFOLATE REDUCTASE"/>
    <property type="match status" value="1"/>
</dbReference>
<dbReference type="PROSITE" id="PS51330">
    <property type="entry name" value="DHFR_2"/>
    <property type="match status" value="1"/>
</dbReference>
<gene>
    <name evidence="10" type="ORF">QE417_000773</name>
</gene>
<organism evidence="10 11">
    <name type="scientific">Mucilaginibacter terrae</name>
    <dbReference type="NCBI Taxonomy" id="1955052"/>
    <lineage>
        <taxon>Bacteria</taxon>
        <taxon>Pseudomonadati</taxon>
        <taxon>Bacteroidota</taxon>
        <taxon>Sphingobacteriia</taxon>
        <taxon>Sphingobacteriales</taxon>
        <taxon>Sphingobacteriaceae</taxon>
        <taxon>Mucilaginibacter</taxon>
    </lineage>
</organism>
<dbReference type="Pfam" id="PF00186">
    <property type="entry name" value="DHFR_1"/>
    <property type="match status" value="1"/>
</dbReference>
<dbReference type="InterPro" id="IPR024072">
    <property type="entry name" value="DHFR-like_dom_sf"/>
</dbReference>
<protein>
    <recommendedName>
        <fullName evidence="3 8">Dihydrofolate reductase</fullName>
        <ecNumber evidence="3 8">1.5.1.3</ecNumber>
    </recommendedName>
</protein>
<dbReference type="EMBL" id="JAVLVU010000001">
    <property type="protein sequence ID" value="MDT3401701.1"/>
    <property type="molecule type" value="Genomic_DNA"/>
</dbReference>
<dbReference type="PANTHER" id="PTHR48069">
    <property type="entry name" value="DIHYDROFOLATE REDUCTASE"/>
    <property type="match status" value="1"/>
</dbReference>
<keyword evidence="11" id="KW-1185">Reference proteome</keyword>
<evidence type="ECO:0000256" key="5">
    <source>
        <dbReference type="ARBA" id="ARBA00022857"/>
    </source>
</evidence>
<evidence type="ECO:0000256" key="2">
    <source>
        <dbReference type="ARBA" id="ARBA00009539"/>
    </source>
</evidence>
<dbReference type="PRINTS" id="PR00070">
    <property type="entry name" value="DHFR"/>
</dbReference>
<accession>A0ABU3GPL1</accession>
<dbReference type="CDD" id="cd00209">
    <property type="entry name" value="DHFR"/>
    <property type="match status" value="1"/>
</dbReference>